<keyword evidence="1" id="KW-1015">Disulfide bond</keyword>
<dbReference type="InterPro" id="IPR000742">
    <property type="entry name" value="EGF"/>
</dbReference>
<sequence length="110" mass="12481">MSVKMQFLVLGIFLVCFVYEAKGNAIQPFTVLPNQHKTLKCAEGEAIVPLAVHCFYKLCDPALKCVEKSENLCSQYKPCYKGVCNPQDDGDFKCVCKSWFFGRYCEHVII</sequence>
<keyword evidence="5" id="KW-1185">Reference proteome</keyword>
<name>A0AAN8KBE3_PATCE</name>
<comment type="caution">
    <text evidence="4">The sequence shown here is derived from an EMBL/GenBank/DDBJ whole genome shotgun (WGS) entry which is preliminary data.</text>
</comment>
<evidence type="ECO:0000259" key="3">
    <source>
        <dbReference type="PROSITE" id="PS50026"/>
    </source>
</evidence>
<evidence type="ECO:0000256" key="1">
    <source>
        <dbReference type="PROSITE-ProRule" id="PRU00076"/>
    </source>
</evidence>
<dbReference type="EMBL" id="JAZGQO010000001">
    <property type="protein sequence ID" value="KAK6195459.1"/>
    <property type="molecule type" value="Genomic_DNA"/>
</dbReference>
<gene>
    <name evidence="4" type="ORF">SNE40_000887</name>
</gene>
<keyword evidence="1" id="KW-0245">EGF-like domain</keyword>
<dbReference type="Gene3D" id="2.10.25.10">
    <property type="entry name" value="Laminin"/>
    <property type="match status" value="1"/>
</dbReference>
<evidence type="ECO:0000313" key="4">
    <source>
        <dbReference type="EMBL" id="KAK6195459.1"/>
    </source>
</evidence>
<protein>
    <recommendedName>
        <fullName evidence="3">EGF-like domain-containing protein</fullName>
    </recommendedName>
</protein>
<reference evidence="4 5" key="1">
    <citation type="submission" date="2024-01" db="EMBL/GenBank/DDBJ databases">
        <title>The genome of the rayed Mediterranean limpet Patella caerulea (Linnaeus, 1758).</title>
        <authorList>
            <person name="Anh-Thu Weber A."/>
            <person name="Halstead-Nussloch G."/>
        </authorList>
    </citation>
    <scope>NUCLEOTIDE SEQUENCE [LARGE SCALE GENOMIC DNA]</scope>
    <source>
        <strain evidence="4">AATW-2023a</strain>
        <tissue evidence="4">Whole specimen</tissue>
    </source>
</reference>
<dbReference type="PROSITE" id="PS00022">
    <property type="entry name" value="EGF_1"/>
    <property type="match status" value="1"/>
</dbReference>
<organism evidence="4 5">
    <name type="scientific">Patella caerulea</name>
    <name type="common">Rayed Mediterranean limpet</name>
    <dbReference type="NCBI Taxonomy" id="87958"/>
    <lineage>
        <taxon>Eukaryota</taxon>
        <taxon>Metazoa</taxon>
        <taxon>Spiralia</taxon>
        <taxon>Lophotrochozoa</taxon>
        <taxon>Mollusca</taxon>
        <taxon>Gastropoda</taxon>
        <taxon>Patellogastropoda</taxon>
        <taxon>Patelloidea</taxon>
        <taxon>Patellidae</taxon>
        <taxon>Patella</taxon>
    </lineage>
</organism>
<accession>A0AAN8KBE3</accession>
<feature type="chain" id="PRO_5042939477" description="EGF-like domain-containing protein" evidence="2">
    <location>
        <begin position="24"/>
        <end position="110"/>
    </location>
</feature>
<evidence type="ECO:0000313" key="5">
    <source>
        <dbReference type="Proteomes" id="UP001347796"/>
    </source>
</evidence>
<dbReference type="PROSITE" id="PS50026">
    <property type="entry name" value="EGF_3"/>
    <property type="match status" value="1"/>
</dbReference>
<evidence type="ECO:0000256" key="2">
    <source>
        <dbReference type="SAM" id="SignalP"/>
    </source>
</evidence>
<comment type="caution">
    <text evidence="1">Lacks conserved residue(s) required for the propagation of feature annotation.</text>
</comment>
<dbReference type="AlphaFoldDB" id="A0AAN8KBE3"/>
<feature type="signal peptide" evidence="2">
    <location>
        <begin position="1"/>
        <end position="23"/>
    </location>
</feature>
<keyword evidence="2" id="KW-0732">Signal</keyword>
<dbReference type="Proteomes" id="UP001347796">
    <property type="component" value="Unassembled WGS sequence"/>
</dbReference>
<feature type="domain" description="EGF-like" evidence="3">
    <location>
        <begin position="69"/>
        <end position="106"/>
    </location>
</feature>
<proteinExistence type="predicted"/>
<feature type="disulfide bond" evidence="1">
    <location>
        <begin position="96"/>
        <end position="105"/>
    </location>
</feature>